<dbReference type="GO" id="GO:0009052">
    <property type="term" value="P:pentose-phosphate shunt, non-oxidative branch"/>
    <property type="evidence" value="ECO:0007669"/>
    <property type="project" value="UniProtKB-UniRule"/>
</dbReference>
<dbReference type="EC" id="5.3.1.6" evidence="3"/>
<evidence type="ECO:0000256" key="3">
    <source>
        <dbReference type="HAMAP-Rule" id="MF_00170"/>
    </source>
</evidence>
<dbReference type="Gene3D" id="3.30.70.260">
    <property type="match status" value="1"/>
</dbReference>
<dbReference type="InterPro" id="IPR050262">
    <property type="entry name" value="Ribose-5P_isomerase"/>
</dbReference>
<evidence type="ECO:0000256" key="1">
    <source>
        <dbReference type="ARBA" id="ARBA00001713"/>
    </source>
</evidence>
<evidence type="ECO:0000256" key="2">
    <source>
        <dbReference type="ARBA" id="ARBA00023235"/>
    </source>
</evidence>
<dbReference type="GO" id="GO:0004751">
    <property type="term" value="F:ribose-5-phosphate isomerase activity"/>
    <property type="evidence" value="ECO:0007669"/>
    <property type="project" value="UniProtKB-UniRule"/>
</dbReference>
<dbReference type="NCBIfam" id="NF001924">
    <property type="entry name" value="PRK00702.1"/>
    <property type="match status" value="1"/>
</dbReference>
<dbReference type="UniPathway" id="UPA00115">
    <property type="reaction ID" value="UER00412"/>
</dbReference>
<keyword evidence="2 3" id="KW-0413">Isomerase</keyword>
<dbReference type="InterPro" id="IPR004788">
    <property type="entry name" value="Ribose5P_isomerase_type_A"/>
</dbReference>
<comment type="catalytic activity">
    <reaction evidence="1 3">
        <text>aldehydo-D-ribose 5-phosphate = D-ribulose 5-phosphate</text>
        <dbReference type="Rhea" id="RHEA:14657"/>
        <dbReference type="ChEBI" id="CHEBI:58121"/>
        <dbReference type="ChEBI" id="CHEBI:58273"/>
        <dbReference type="EC" id="5.3.1.6"/>
    </reaction>
</comment>
<dbReference type="InterPro" id="IPR020672">
    <property type="entry name" value="Ribose5P_isomerase_typA_subgr"/>
</dbReference>
<dbReference type="OrthoDB" id="5870696at2"/>
<dbReference type="PANTHER" id="PTHR43748:SF3">
    <property type="entry name" value="RIBOSE-5-PHOSPHATE ISOMERASE 3, CHLOROPLASTIC-RELATED"/>
    <property type="match status" value="1"/>
</dbReference>
<feature type="binding site" evidence="3">
    <location>
        <position position="123"/>
    </location>
    <ligand>
        <name>substrate</name>
    </ligand>
</feature>
<dbReference type="EMBL" id="FNCK01000003">
    <property type="protein sequence ID" value="SDG09979.1"/>
    <property type="molecule type" value="Genomic_DNA"/>
</dbReference>
<comment type="function">
    <text evidence="3">Catalyzes the reversible conversion of ribose-5-phosphate to ribulose 5-phosphate.</text>
</comment>
<dbReference type="SUPFAM" id="SSF75445">
    <property type="entry name" value="D-ribose-5-phosphate isomerase (RpiA), lid domain"/>
    <property type="match status" value="1"/>
</dbReference>
<evidence type="ECO:0000313" key="4">
    <source>
        <dbReference type="EMBL" id="SDG09979.1"/>
    </source>
</evidence>
<keyword evidence="5" id="KW-1185">Reference proteome</keyword>
<dbReference type="SUPFAM" id="SSF100950">
    <property type="entry name" value="NagB/RpiA/CoA transferase-like"/>
    <property type="match status" value="1"/>
</dbReference>
<dbReference type="Proteomes" id="UP000199708">
    <property type="component" value="Unassembled WGS sequence"/>
</dbReference>
<feature type="binding site" evidence="3">
    <location>
        <begin position="96"/>
        <end position="99"/>
    </location>
    <ligand>
        <name>substrate</name>
    </ligand>
</feature>
<organism evidence="4 5">
    <name type="scientific">Facklamia miroungae</name>
    <dbReference type="NCBI Taxonomy" id="120956"/>
    <lineage>
        <taxon>Bacteria</taxon>
        <taxon>Bacillati</taxon>
        <taxon>Bacillota</taxon>
        <taxon>Bacilli</taxon>
        <taxon>Lactobacillales</taxon>
        <taxon>Aerococcaceae</taxon>
        <taxon>Facklamia</taxon>
    </lineage>
</organism>
<dbReference type="NCBIfam" id="TIGR00021">
    <property type="entry name" value="rpiA"/>
    <property type="match status" value="1"/>
</dbReference>
<dbReference type="CDD" id="cd01398">
    <property type="entry name" value="RPI_A"/>
    <property type="match status" value="1"/>
</dbReference>
<feature type="binding site" evidence="3">
    <location>
        <begin position="26"/>
        <end position="29"/>
    </location>
    <ligand>
        <name>substrate</name>
    </ligand>
</feature>
<dbReference type="Gene3D" id="3.40.50.1360">
    <property type="match status" value="1"/>
</dbReference>
<sequence>MEEAKKRVGEYAASYVEDGMVVGLGTGSTAYWFIEEVGRRFQAGELANILTVSTSDRSSEQARRLGLPLKEIDDVNHIDLLVDGADETTRQFAGIKGGGGALLHEKIIAEQSDKIIWIMDESKLVNQLGKFPLPVEVVRFGSWKVYDAFASAGMKPSFRKVDGDKLFITDSGNYIIDLHLEEIPNPQVLAAEIKAKVGVVEHGLFLDYADIILVAQADGEIIKIERSNTTN</sequence>
<dbReference type="PANTHER" id="PTHR43748">
    <property type="entry name" value="RIBOSE-5-PHOSPHATE ISOMERASE 3, CHLOROPLASTIC-RELATED"/>
    <property type="match status" value="1"/>
</dbReference>
<dbReference type="HAMAP" id="MF_00170">
    <property type="entry name" value="Rib_5P_isom_A"/>
    <property type="match status" value="1"/>
</dbReference>
<feature type="binding site" evidence="3">
    <location>
        <begin position="83"/>
        <end position="86"/>
    </location>
    <ligand>
        <name>substrate</name>
    </ligand>
</feature>
<dbReference type="AlphaFoldDB" id="A0A1G7RII5"/>
<proteinExistence type="inferred from homology"/>
<dbReference type="STRING" id="120956.SAMN05421791_10337"/>
<dbReference type="InterPro" id="IPR037171">
    <property type="entry name" value="NagB/RpiA_transferase-like"/>
</dbReference>
<comment type="subunit">
    <text evidence="3">Homodimer.</text>
</comment>
<comment type="pathway">
    <text evidence="3">Carbohydrate degradation; pentose phosphate pathway; D-ribose 5-phosphate from D-ribulose 5-phosphate (non-oxidative stage): step 1/1.</text>
</comment>
<name>A0A1G7RII5_9LACT</name>
<dbReference type="FunFam" id="3.40.50.1360:FF:000001">
    <property type="entry name" value="Ribose-5-phosphate isomerase A"/>
    <property type="match status" value="1"/>
</dbReference>
<evidence type="ECO:0000313" key="5">
    <source>
        <dbReference type="Proteomes" id="UP000199708"/>
    </source>
</evidence>
<protein>
    <recommendedName>
        <fullName evidence="3">Ribose-5-phosphate isomerase A</fullName>
        <ecNumber evidence="3">5.3.1.6</ecNumber>
    </recommendedName>
    <alternativeName>
        <fullName evidence="3">Phosphoriboisomerase A</fullName>
        <shortName evidence="3">PRI</shortName>
    </alternativeName>
</protein>
<dbReference type="Pfam" id="PF06026">
    <property type="entry name" value="Rib_5-P_isom_A"/>
    <property type="match status" value="1"/>
</dbReference>
<reference evidence="4 5" key="1">
    <citation type="submission" date="2016-10" db="EMBL/GenBank/DDBJ databases">
        <authorList>
            <person name="de Groot N.N."/>
        </authorList>
    </citation>
    <scope>NUCLEOTIDE SEQUENCE [LARGE SCALE GENOMIC DNA]</scope>
    <source>
        <strain evidence="4 5">ATCC BAA-466</strain>
    </source>
</reference>
<comment type="similarity">
    <text evidence="3">Belongs to the ribose 5-phosphate isomerase family.</text>
</comment>
<dbReference type="RefSeq" id="WP_090289453.1">
    <property type="nucleotide sequence ID" value="NZ_FNCK01000003.1"/>
</dbReference>
<gene>
    <name evidence="3" type="primary">rpiA</name>
    <name evidence="4" type="ORF">SAMN05421791_10337</name>
</gene>
<feature type="active site" description="Proton acceptor" evidence="3">
    <location>
        <position position="105"/>
    </location>
</feature>
<accession>A0A1G7RII5</accession>